<evidence type="ECO:0000313" key="2">
    <source>
        <dbReference type="EMBL" id="OIW28406.1"/>
    </source>
</evidence>
<proteinExistence type="predicted"/>
<dbReference type="AlphaFoldDB" id="A0A1J7ILR1"/>
<reference evidence="2 3" key="1">
    <citation type="submission" date="2016-10" db="EMBL/GenBank/DDBJ databases">
        <title>Draft genome sequence of Coniochaeta ligniaria NRRL30616, a lignocellulolytic fungus for bioabatement of inhibitors in plant biomass hydrolysates.</title>
        <authorList>
            <consortium name="DOE Joint Genome Institute"/>
            <person name="Jimenez D.J."/>
            <person name="Hector R.E."/>
            <person name="Riley R."/>
            <person name="Sun H."/>
            <person name="Grigoriev I.V."/>
            <person name="Van Elsas J.D."/>
            <person name="Nichols N.N."/>
        </authorList>
    </citation>
    <scope>NUCLEOTIDE SEQUENCE [LARGE SCALE GENOMIC DNA]</scope>
    <source>
        <strain evidence="2 3">NRRL 30616</strain>
    </source>
</reference>
<keyword evidence="3" id="KW-1185">Reference proteome</keyword>
<organism evidence="2 3">
    <name type="scientific">Coniochaeta ligniaria NRRL 30616</name>
    <dbReference type="NCBI Taxonomy" id="1408157"/>
    <lineage>
        <taxon>Eukaryota</taxon>
        <taxon>Fungi</taxon>
        <taxon>Dikarya</taxon>
        <taxon>Ascomycota</taxon>
        <taxon>Pezizomycotina</taxon>
        <taxon>Sordariomycetes</taxon>
        <taxon>Sordariomycetidae</taxon>
        <taxon>Coniochaetales</taxon>
        <taxon>Coniochaetaceae</taxon>
        <taxon>Coniochaeta</taxon>
    </lineage>
</organism>
<evidence type="ECO:0008006" key="4">
    <source>
        <dbReference type="Google" id="ProtNLM"/>
    </source>
</evidence>
<gene>
    <name evidence="2" type="ORF">CONLIGDRAFT_644597</name>
</gene>
<evidence type="ECO:0000256" key="1">
    <source>
        <dbReference type="SAM" id="SignalP"/>
    </source>
</evidence>
<accession>A0A1J7ILR1</accession>
<feature type="signal peptide" evidence="1">
    <location>
        <begin position="1"/>
        <end position="20"/>
    </location>
</feature>
<feature type="chain" id="PRO_5013040735" description="Secreted protein" evidence="1">
    <location>
        <begin position="21"/>
        <end position="100"/>
    </location>
</feature>
<protein>
    <recommendedName>
        <fullName evidence="4">Secreted protein</fullName>
    </recommendedName>
</protein>
<sequence>MALGLSILSLASLASAPVSGRQIRGPEHVAMRDRREQPPLRLLRYLTPVRPILVNILSRNNGGRRGLHPTLLDASYCQRLYRMSAIKLYRRRKFNCDATQ</sequence>
<dbReference type="InParanoid" id="A0A1J7ILR1"/>
<evidence type="ECO:0000313" key="3">
    <source>
        <dbReference type="Proteomes" id="UP000182658"/>
    </source>
</evidence>
<name>A0A1J7ILR1_9PEZI</name>
<dbReference type="EMBL" id="KV875098">
    <property type="protein sequence ID" value="OIW28406.1"/>
    <property type="molecule type" value="Genomic_DNA"/>
</dbReference>
<keyword evidence="1" id="KW-0732">Signal</keyword>
<dbReference type="Proteomes" id="UP000182658">
    <property type="component" value="Unassembled WGS sequence"/>
</dbReference>